<dbReference type="Proteomes" id="UP000297703">
    <property type="component" value="Unassembled WGS sequence"/>
</dbReference>
<evidence type="ECO:0000256" key="3">
    <source>
        <dbReference type="ARBA" id="ARBA00022525"/>
    </source>
</evidence>
<comment type="subcellular location">
    <subcellularLocation>
        <location evidence="1">Secreted</location>
    </subcellularLocation>
</comment>
<dbReference type="GO" id="GO:0005125">
    <property type="term" value="F:cytokine activity"/>
    <property type="evidence" value="ECO:0007669"/>
    <property type="project" value="InterPro"/>
</dbReference>
<dbReference type="InterPro" id="IPR010345">
    <property type="entry name" value="IL-17_fam"/>
</dbReference>
<dbReference type="AlphaFoldDB" id="A0A4D9DR18"/>
<dbReference type="InterPro" id="IPR029034">
    <property type="entry name" value="Cystine-knot_cytokine"/>
</dbReference>
<protein>
    <submittedName>
        <fullName evidence="6">Interleukin-25</fullName>
    </submittedName>
</protein>
<dbReference type="SUPFAM" id="SSF57501">
    <property type="entry name" value="Cystine-knot cytokines"/>
    <property type="match status" value="1"/>
</dbReference>
<evidence type="ECO:0000256" key="1">
    <source>
        <dbReference type="ARBA" id="ARBA00004613"/>
    </source>
</evidence>
<dbReference type="Pfam" id="PF06083">
    <property type="entry name" value="IL17"/>
    <property type="match status" value="1"/>
</dbReference>
<accession>A0A4D9DR18</accession>
<name>A0A4D9DR18_9SAUR</name>
<keyword evidence="3" id="KW-0964">Secreted</keyword>
<evidence type="ECO:0000313" key="6">
    <source>
        <dbReference type="EMBL" id="TFJ97323.1"/>
    </source>
</evidence>
<dbReference type="EMBL" id="QXTE01000508">
    <property type="protein sequence ID" value="TFJ97323.1"/>
    <property type="molecule type" value="Genomic_DNA"/>
</dbReference>
<organism evidence="6 7">
    <name type="scientific">Platysternon megacephalum</name>
    <name type="common">big-headed turtle</name>
    <dbReference type="NCBI Taxonomy" id="55544"/>
    <lineage>
        <taxon>Eukaryota</taxon>
        <taxon>Metazoa</taxon>
        <taxon>Chordata</taxon>
        <taxon>Craniata</taxon>
        <taxon>Vertebrata</taxon>
        <taxon>Euteleostomi</taxon>
        <taxon>Archelosauria</taxon>
        <taxon>Testudinata</taxon>
        <taxon>Testudines</taxon>
        <taxon>Cryptodira</taxon>
        <taxon>Durocryptodira</taxon>
        <taxon>Testudinoidea</taxon>
        <taxon>Platysternidae</taxon>
        <taxon>Platysternon</taxon>
    </lineage>
</organism>
<dbReference type="GO" id="GO:0005576">
    <property type="term" value="C:extracellular region"/>
    <property type="evidence" value="ECO:0007669"/>
    <property type="project" value="UniProtKB-SubCell"/>
</dbReference>
<reference evidence="6 7" key="1">
    <citation type="submission" date="2019-04" db="EMBL/GenBank/DDBJ databases">
        <title>Draft genome of the big-headed turtle Platysternon megacephalum.</title>
        <authorList>
            <person name="Gong S."/>
        </authorList>
    </citation>
    <scope>NUCLEOTIDE SEQUENCE [LARGE SCALE GENOMIC DNA]</scope>
    <source>
        <strain evidence="6">DO16091913</strain>
        <tissue evidence="6">Muscle</tissue>
    </source>
</reference>
<dbReference type="Gene3D" id="2.10.90.10">
    <property type="entry name" value="Cystine-knot cytokines"/>
    <property type="match status" value="1"/>
</dbReference>
<comment type="similarity">
    <text evidence="2">Belongs to the IL-17 family.</text>
</comment>
<evidence type="ECO:0000256" key="2">
    <source>
        <dbReference type="ARBA" id="ARBA00007236"/>
    </source>
</evidence>
<sequence length="197" mass="22066">MPRMTGAEPARWQTALEPRVTTSKHQLAKVKIQKNMVVLLSVLWVGSLSRAPRCLGDTECCERGELEKTGAWLSNGHPLGHRSCQFSSQPPHNGEEPQCQGRSHGPHNSRSIAPWRYREDCDSARFPRRLLQAECLCPHCVSLAPPHLQDRRGNSVPVNTNTTVYYRRPCPGQAGAYFLEPRLYPLAVACICVVPQF</sequence>
<evidence type="ECO:0000256" key="4">
    <source>
        <dbReference type="ARBA" id="ARBA00022729"/>
    </source>
</evidence>
<keyword evidence="7" id="KW-1185">Reference proteome</keyword>
<gene>
    <name evidence="6" type="ORF">DR999_PMT20832</name>
</gene>
<proteinExistence type="inferred from homology"/>
<dbReference type="STRING" id="55544.A0A4D9DR18"/>
<evidence type="ECO:0000313" key="7">
    <source>
        <dbReference type="Proteomes" id="UP000297703"/>
    </source>
</evidence>
<feature type="region of interest" description="Disordered" evidence="5">
    <location>
        <begin position="83"/>
        <end position="111"/>
    </location>
</feature>
<keyword evidence="4" id="KW-0732">Signal</keyword>
<comment type="caution">
    <text evidence="6">The sequence shown here is derived from an EMBL/GenBank/DDBJ whole genome shotgun (WGS) entry which is preliminary data.</text>
</comment>
<dbReference type="OrthoDB" id="9427303at2759"/>
<evidence type="ECO:0000256" key="5">
    <source>
        <dbReference type="SAM" id="MobiDB-lite"/>
    </source>
</evidence>
<reference evidence="6 7" key="2">
    <citation type="submission" date="2019-04" db="EMBL/GenBank/DDBJ databases">
        <title>The genome sequence of big-headed turtle.</title>
        <authorList>
            <person name="Gong S."/>
        </authorList>
    </citation>
    <scope>NUCLEOTIDE SEQUENCE [LARGE SCALE GENOMIC DNA]</scope>
    <source>
        <strain evidence="6">DO16091913</strain>
        <tissue evidence="6">Muscle</tissue>
    </source>
</reference>